<dbReference type="PROSITE" id="PS01180">
    <property type="entry name" value="CUB"/>
    <property type="match status" value="1"/>
</dbReference>
<feature type="region of interest" description="Disordered" evidence="3">
    <location>
        <begin position="317"/>
        <end position="348"/>
    </location>
</feature>
<keyword evidence="7" id="KW-1185">Reference proteome</keyword>
<proteinExistence type="predicted"/>
<sequence>MKCSSSLDDTGEVLIDTTNNDSPDKTIPGVVSVEGLYVQFFSDDDQTNDGKGFTIDIIESSDMSGRDCSKTSFLETESSPKFITSPNFPIDYQEDTECSWNISSTDNSVIVISVVYMDVEMNSPDSCYDYLLIGDSNRLCAENEWNGESLYEYNESVSIKFKSDNEQNKRGFVLSYMMIIKEPQTTENIGEQNTPTQPVSTSFLLTTIIGRETSSYSSLSSTQSFNSSLASTKLTETQTTDTVISSTETASTSSLSITTTSQIIATAESSTKLENTSLLFTTITELPFTIDNTHQSTSTKDSTLSLLSTARIESQSSDIKFSSTPRGSTSLLSFTQTTDTTDSSTGSQSTTIASLTTIDIGTAENSPISSTTALETTEDIKQLATSSTAQEVENKSPVSSAATAGIITTAIIGVVGLGALLAVIAYLMVNKTGGKNETFTKQTKTKNTRVPDNITPSWITMINSMKKPGYDPVFLNIENT</sequence>
<evidence type="ECO:0000256" key="2">
    <source>
        <dbReference type="PROSITE-ProRule" id="PRU00059"/>
    </source>
</evidence>
<keyword evidence="4" id="KW-1133">Transmembrane helix</keyword>
<accession>A0A8B6BR97</accession>
<dbReference type="GO" id="GO:0004252">
    <property type="term" value="F:serine-type endopeptidase activity"/>
    <property type="evidence" value="ECO:0007669"/>
    <property type="project" value="TreeGrafter"/>
</dbReference>
<feature type="region of interest" description="Disordered" evidence="3">
    <location>
        <begin position="1"/>
        <end position="21"/>
    </location>
</feature>
<dbReference type="PANTHER" id="PTHR24255:SF31">
    <property type="entry name" value="CUBILIN-LIKE PROTEIN"/>
    <property type="match status" value="1"/>
</dbReference>
<dbReference type="EMBL" id="UYJE01000511">
    <property type="protein sequence ID" value="VDH93841.1"/>
    <property type="molecule type" value="Genomic_DNA"/>
</dbReference>
<keyword evidence="4" id="KW-0472">Membrane</keyword>
<gene>
    <name evidence="6" type="ORF">MGAL_10B029903</name>
</gene>
<dbReference type="Proteomes" id="UP000596742">
    <property type="component" value="Unassembled WGS sequence"/>
</dbReference>
<evidence type="ECO:0000256" key="1">
    <source>
        <dbReference type="ARBA" id="ARBA00023157"/>
    </source>
</evidence>
<comment type="caution">
    <text evidence="6">The sequence shown here is derived from an EMBL/GenBank/DDBJ whole genome shotgun (WGS) entry which is preliminary data.</text>
</comment>
<dbReference type="Gene3D" id="2.60.120.290">
    <property type="entry name" value="Spermadhesin, CUB domain"/>
    <property type="match status" value="1"/>
</dbReference>
<evidence type="ECO:0000256" key="4">
    <source>
        <dbReference type="SAM" id="Phobius"/>
    </source>
</evidence>
<organism evidence="6 7">
    <name type="scientific">Mytilus galloprovincialis</name>
    <name type="common">Mediterranean mussel</name>
    <dbReference type="NCBI Taxonomy" id="29158"/>
    <lineage>
        <taxon>Eukaryota</taxon>
        <taxon>Metazoa</taxon>
        <taxon>Spiralia</taxon>
        <taxon>Lophotrochozoa</taxon>
        <taxon>Mollusca</taxon>
        <taxon>Bivalvia</taxon>
        <taxon>Autobranchia</taxon>
        <taxon>Pteriomorphia</taxon>
        <taxon>Mytilida</taxon>
        <taxon>Mytiloidea</taxon>
        <taxon>Mytilidae</taxon>
        <taxon>Mytilinae</taxon>
        <taxon>Mytilus</taxon>
    </lineage>
</organism>
<dbReference type="InterPro" id="IPR000859">
    <property type="entry name" value="CUB_dom"/>
</dbReference>
<protein>
    <recommendedName>
        <fullName evidence="5">CUB domain-containing protein</fullName>
    </recommendedName>
</protein>
<dbReference type="OrthoDB" id="6144735at2759"/>
<dbReference type="InterPro" id="IPR035914">
    <property type="entry name" value="Sperma_CUB_dom_sf"/>
</dbReference>
<evidence type="ECO:0000256" key="3">
    <source>
        <dbReference type="SAM" id="MobiDB-lite"/>
    </source>
</evidence>
<evidence type="ECO:0000313" key="6">
    <source>
        <dbReference type="EMBL" id="VDH93841.1"/>
    </source>
</evidence>
<evidence type="ECO:0000313" key="7">
    <source>
        <dbReference type="Proteomes" id="UP000596742"/>
    </source>
</evidence>
<feature type="compositionally biased region" description="Low complexity" evidence="3">
    <location>
        <begin position="327"/>
        <end position="348"/>
    </location>
</feature>
<dbReference type="SMART" id="SM00042">
    <property type="entry name" value="CUB"/>
    <property type="match status" value="1"/>
</dbReference>
<dbReference type="GO" id="GO:0005615">
    <property type="term" value="C:extracellular space"/>
    <property type="evidence" value="ECO:0007669"/>
    <property type="project" value="TreeGrafter"/>
</dbReference>
<feature type="compositionally biased region" description="Polar residues" evidence="3">
    <location>
        <begin position="317"/>
        <end position="326"/>
    </location>
</feature>
<keyword evidence="1" id="KW-1015">Disulfide bond</keyword>
<dbReference type="Pfam" id="PF00431">
    <property type="entry name" value="CUB"/>
    <property type="match status" value="1"/>
</dbReference>
<feature type="transmembrane region" description="Helical" evidence="4">
    <location>
        <begin position="404"/>
        <end position="429"/>
    </location>
</feature>
<name>A0A8B6BR97_MYTGA</name>
<reference evidence="6" key="1">
    <citation type="submission" date="2018-11" db="EMBL/GenBank/DDBJ databases">
        <authorList>
            <person name="Alioto T."/>
            <person name="Alioto T."/>
        </authorList>
    </citation>
    <scope>NUCLEOTIDE SEQUENCE</scope>
</reference>
<keyword evidence="4" id="KW-0812">Transmembrane</keyword>
<dbReference type="PANTHER" id="PTHR24255">
    <property type="entry name" value="COMPLEMENT COMPONENT 1, S SUBCOMPONENT-RELATED"/>
    <property type="match status" value="1"/>
</dbReference>
<feature type="domain" description="CUB" evidence="5">
    <location>
        <begin position="68"/>
        <end position="179"/>
    </location>
</feature>
<dbReference type="SUPFAM" id="SSF49854">
    <property type="entry name" value="Spermadhesin, CUB domain"/>
    <property type="match status" value="1"/>
</dbReference>
<evidence type="ECO:0000259" key="5">
    <source>
        <dbReference type="PROSITE" id="PS01180"/>
    </source>
</evidence>
<dbReference type="AlphaFoldDB" id="A0A8B6BR97"/>
<comment type="caution">
    <text evidence="2">Lacks conserved residue(s) required for the propagation of feature annotation.</text>
</comment>
<dbReference type="CDD" id="cd00041">
    <property type="entry name" value="CUB"/>
    <property type="match status" value="1"/>
</dbReference>